<evidence type="ECO:0000256" key="1">
    <source>
        <dbReference type="SAM" id="MobiDB-lite"/>
    </source>
</evidence>
<name>A0A7Y9EAN4_9ACTN</name>
<accession>A0A7Y9EAN4</accession>
<dbReference type="RefSeq" id="WP_179841756.1">
    <property type="nucleotide sequence ID" value="NZ_JACCBA010000001.1"/>
</dbReference>
<protein>
    <submittedName>
        <fullName evidence="2">Type IV secretory pathway TrbL component</fullName>
    </submittedName>
</protein>
<feature type="region of interest" description="Disordered" evidence="1">
    <location>
        <begin position="1"/>
        <end position="24"/>
    </location>
</feature>
<dbReference type="AlphaFoldDB" id="A0A7Y9EAN4"/>
<dbReference type="Proteomes" id="UP000529783">
    <property type="component" value="Unassembled WGS sequence"/>
</dbReference>
<keyword evidence="3" id="KW-1185">Reference proteome</keyword>
<comment type="caution">
    <text evidence="2">The sequence shown here is derived from an EMBL/GenBank/DDBJ whole genome shotgun (WGS) entry which is preliminary data.</text>
</comment>
<gene>
    <name evidence="2" type="ORF">BJY14_000110</name>
</gene>
<evidence type="ECO:0000313" key="3">
    <source>
        <dbReference type="Proteomes" id="UP000529783"/>
    </source>
</evidence>
<sequence>MFVSSAVAVKGGGRPGTGARRSGRLAGRLALRSAAFRAAAVVRPESGSTGPPLGRGDGGAAQQYAAGAGKDRSAAGPS</sequence>
<proteinExistence type="predicted"/>
<evidence type="ECO:0000313" key="2">
    <source>
        <dbReference type="EMBL" id="NYD44127.1"/>
    </source>
</evidence>
<feature type="compositionally biased region" description="Basic and acidic residues" evidence="1">
    <location>
        <begin position="69"/>
        <end position="78"/>
    </location>
</feature>
<reference evidence="2 3" key="1">
    <citation type="submission" date="2020-07" db="EMBL/GenBank/DDBJ databases">
        <title>Sequencing the genomes of 1000 actinobacteria strains.</title>
        <authorList>
            <person name="Klenk H.-P."/>
        </authorList>
    </citation>
    <scope>NUCLEOTIDE SEQUENCE [LARGE SCALE GENOMIC DNA]</scope>
    <source>
        <strain evidence="2 3">DSM 40398</strain>
    </source>
</reference>
<dbReference type="EMBL" id="JACCBA010000001">
    <property type="protein sequence ID" value="NYD44127.1"/>
    <property type="molecule type" value="Genomic_DNA"/>
</dbReference>
<feature type="region of interest" description="Disordered" evidence="1">
    <location>
        <begin position="42"/>
        <end position="78"/>
    </location>
</feature>
<organism evidence="2 3">
    <name type="scientific">Actinomadura luteofluorescens</name>
    <dbReference type="NCBI Taxonomy" id="46163"/>
    <lineage>
        <taxon>Bacteria</taxon>
        <taxon>Bacillati</taxon>
        <taxon>Actinomycetota</taxon>
        <taxon>Actinomycetes</taxon>
        <taxon>Streptosporangiales</taxon>
        <taxon>Thermomonosporaceae</taxon>
        <taxon>Actinomadura</taxon>
    </lineage>
</organism>